<keyword evidence="2" id="KW-1185">Reference proteome</keyword>
<accession>A0A859R007</accession>
<sequence length="119" mass="13347">MPLQVNVNHGHIASITLEDPSRESPSCGDRVSTAQTTVHLFDNHFGRNESSPYVRRFKRRSSCRLRRAGPQPCVIGPLAADVAAWVLMLTPQKARRKTGMGSKHFWLRKLLQNCVNLLG</sequence>
<protein>
    <submittedName>
        <fullName evidence="1">Uncharacterized protein</fullName>
    </submittedName>
</protein>
<geneLocation type="plasmid" evidence="2">
    <name>pemeittgr7b</name>
</geneLocation>
<dbReference type="KEGG" id="emx:FKV68_23580"/>
<dbReference type="EMBL" id="CP041240">
    <property type="protein sequence ID" value="QLL64411.1"/>
    <property type="molecule type" value="Genomic_DNA"/>
</dbReference>
<name>A0A859R007_9HYPH</name>
<dbReference type="Proteomes" id="UP000510721">
    <property type="component" value="Plasmid pEmeITTGR7b"/>
</dbReference>
<proteinExistence type="predicted"/>
<dbReference type="AlphaFoldDB" id="A0A859R007"/>
<evidence type="ECO:0000313" key="2">
    <source>
        <dbReference type="Proteomes" id="UP000510721"/>
    </source>
</evidence>
<reference evidence="1 2" key="1">
    <citation type="submission" date="2019-06" db="EMBL/GenBank/DDBJ databases">
        <title>Complete genome sequence of Ensifer mexicanus ITTG R7 isolated from nodules of Acacia angustissima (Mill.) Kuntze.</title>
        <authorList>
            <person name="Rincon-Rosales R."/>
            <person name="Rogel M.A."/>
            <person name="Guerrero G."/>
            <person name="Rincon-Molina C.I."/>
            <person name="Lopez-Lopez A."/>
            <person name="Martinez-Romero E."/>
        </authorList>
    </citation>
    <scope>NUCLEOTIDE SEQUENCE [LARGE SCALE GENOMIC DNA]</scope>
    <source>
        <strain evidence="1 2">ITTG R7</strain>
        <plasmid evidence="2">pemeittgr7b</plasmid>
    </source>
</reference>
<gene>
    <name evidence="1" type="ORF">FKV68_23580</name>
</gene>
<evidence type="ECO:0000313" key="1">
    <source>
        <dbReference type="EMBL" id="QLL64411.1"/>
    </source>
</evidence>
<organism evidence="1 2">
    <name type="scientific">Sinorhizobium mexicanum</name>
    <dbReference type="NCBI Taxonomy" id="375549"/>
    <lineage>
        <taxon>Bacteria</taxon>
        <taxon>Pseudomonadati</taxon>
        <taxon>Pseudomonadota</taxon>
        <taxon>Alphaproteobacteria</taxon>
        <taxon>Hyphomicrobiales</taxon>
        <taxon>Rhizobiaceae</taxon>
        <taxon>Sinorhizobium/Ensifer group</taxon>
        <taxon>Sinorhizobium</taxon>
    </lineage>
</organism>
<keyword evidence="1" id="KW-0614">Plasmid</keyword>